<accession>A0A8H7U9J1</accession>
<evidence type="ECO:0000313" key="2">
    <source>
        <dbReference type="EMBL" id="KAG2174710.1"/>
    </source>
</evidence>
<dbReference type="GO" id="GO:0019901">
    <property type="term" value="F:protein kinase binding"/>
    <property type="evidence" value="ECO:0007669"/>
    <property type="project" value="InterPro"/>
</dbReference>
<dbReference type="GO" id="GO:0000307">
    <property type="term" value="C:cyclin-dependent protein kinase holoenzyme complex"/>
    <property type="evidence" value="ECO:0007669"/>
    <property type="project" value="TreeGrafter"/>
</dbReference>
<gene>
    <name evidence="2" type="ORF">INT43_005768</name>
</gene>
<proteinExistence type="predicted"/>
<evidence type="ECO:0000313" key="3">
    <source>
        <dbReference type="Proteomes" id="UP000654370"/>
    </source>
</evidence>
<keyword evidence="3" id="KW-1185">Reference proteome</keyword>
<dbReference type="GO" id="GO:0016538">
    <property type="term" value="F:cyclin-dependent protein serine/threonine kinase regulator activity"/>
    <property type="evidence" value="ECO:0007669"/>
    <property type="project" value="TreeGrafter"/>
</dbReference>
<dbReference type="PANTHER" id="PTHR15615:SF27">
    <property type="entry name" value="PHO85 CYCLIN CLG1"/>
    <property type="match status" value="1"/>
</dbReference>
<comment type="caution">
    <text evidence="2">The sequence shown here is derived from an EMBL/GenBank/DDBJ whole genome shotgun (WGS) entry which is preliminary data.</text>
</comment>
<dbReference type="GO" id="GO:0005634">
    <property type="term" value="C:nucleus"/>
    <property type="evidence" value="ECO:0007669"/>
    <property type="project" value="TreeGrafter"/>
</dbReference>
<reference evidence="2" key="1">
    <citation type="submission" date="2020-12" db="EMBL/GenBank/DDBJ databases">
        <title>Metabolic potential, ecology and presence of endohyphal bacteria is reflected in genomic diversity of Mucoromycotina.</title>
        <authorList>
            <person name="Muszewska A."/>
            <person name="Okrasinska A."/>
            <person name="Steczkiewicz K."/>
            <person name="Drgas O."/>
            <person name="Orlowska M."/>
            <person name="Perlinska-Lenart U."/>
            <person name="Aleksandrzak-Piekarczyk T."/>
            <person name="Szatraj K."/>
            <person name="Zielenkiewicz U."/>
            <person name="Pilsyk S."/>
            <person name="Malc E."/>
            <person name="Mieczkowski P."/>
            <person name="Kruszewska J.S."/>
            <person name="Biernat P."/>
            <person name="Pawlowska J."/>
        </authorList>
    </citation>
    <scope>NUCLEOTIDE SEQUENCE</scope>
    <source>
        <strain evidence="2">WA0000067209</strain>
    </source>
</reference>
<protein>
    <recommendedName>
        <fullName evidence="1">Cyclin N-terminal domain-containing protein</fullName>
    </recommendedName>
</protein>
<dbReference type="InterPro" id="IPR006671">
    <property type="entry name" value="Cyclin_N"/>
</dbReference>
<dbReference type="Proteomes" id="UP000654370">
    <property type="component" value="Unassembled WGS sequence"/>
</dbReference>
<name>A0A8H7U9J1_MORIS</name>
<dbReference type="AlphaFoldDB" id="A0A8H7U9J1"/>
<dbReference type="PANTHER" id="PTHR15615">
    <property type="match status" value="1"/>
</dbReference>
<dbReference type="EMBL" id="JAEPQZ010000012">
    <property type="protein sequence ID" value="KAG2174710.1"/>
    <property type="molecule type" value="Genomic_DNA"/>
</dbReference>
<organism evidence="2 3">
    <name type="scientific">Mortierella isabellina</name>
    <name type="common">Filamentous fungus</name>
    <name type="synonym">Umbelopsis isabellina</name>
    <dbReference type="NCBI Taxonomy" id="91625"/>
    <lineage>
        <taxon>Eukaryota</taxon>
        <taxon>Fungi</taxon>
        <taxon>Fungi incertae sedis</taxon>
        <taxon>Mucoromycota</taxon>
        <taxon>Mucoromycotina</taxon>
        <taxon>Umbelopsidomycetes</taxon>
        <taxon>Umbelopsidales</taxon>
        <taxon>Umbelopsidaceae</taxon>
        <taxon>Umbelopsis</taxon>
    </lineage>
</organism>
<dbReference type="InterPro" id="IPR036915">
    <property type="entry name" value="Cyclin-like_sf"/>
</dbReference>
<dbReference type="Gene3D" id="1.10.472.10">
    <property type="entry name" value="Cyclin-like"/>
    <property type="match status" value="1"/>
</dbReference>
<feature type="domain" description="Cyclin N-terminal" evidence="1">
    <location>
        <begin position="55"/>
        <end position="166"/>
    </location>
</feature>
<dbReference type="SUPFAM" id="SSF47954">
    <property type="entry name" value="Cyclin-like"/>
    <property type="match status" value="1"/>
</dbReference>
<sequence>MLCTATPNNQYFTPLSPTVLQHRLPQSLTDYFAQIICDLLPTSSPQTRSSLVSLPELLFFIEKVTHRAGVTCKVIVYAMIYLERAKEALPKGAVGNYDTTHRLFLASLLLASKFLEEDMETNLNDSPISSVPRLNGKRLRDLCGGIYTLKDINTFELSFLKLIKYRCWVDQDDVESFLRRNSVELQLY</sequence>
<evidence type="ECO:0000259" key="1">
    <source>
        <dbReference type="Pfam" id="PF00134"/>
    </source>
</evidence>
<dbReference type="Pfam" id="PF00134">
    <property type="entry name" value="Cyclin_N"/>
    <property type="match status" value="1"/>
</dbReference>
<dbReference type="InterPro" id="IPR013922">
    <property type="entry name" value="Cyclin_PHO80-like"/>
</dbReference>
<dbReference type="OrthoDB" id="10250320at2759"/>